<keyword evidence="10" id="KW-0443">Lipid metabolism</keyword>
<evidence type="ECO:0000256" key="20">
    <source>
        <dbReference type="ARBA" id="ARBA00047734"/>
    </source>
</evidence>
<comment type="catalytic activity">
    <reaction evidence="23">
        <text>tetradecanoyl-CoA + H2O = tetradecanoate + CoA + H(+)</text>
        <dbReference type="Rhea" id="RHEA:40119"/>
        <dbReference type="ChEBI" id="CHEBI:15377"/>
        <dbReference type="ChEBI" id="CHEBI:15378"/>
        <dbReference type="ChEBI" id="CHEBI:30807"/>
        <dbReference type="ChEBI" id="CHEBI:57287"/>
        <dbReference type="ChEBI" id="CHEBI:57385"/>
    </reaction>
    <physiologicalReaction direction="left-to-right" evidence="23">
        <dbReference type="Rhea" id="RHEA:40120"/>
    </physiologicalReaction>
</comment>
<comment type="catalytic activity">
    <reaction evidence="19">
        <text>octanoyl-CoA + H2O = octanoate + CoA + H(+)</text>
        <dbReference type="Rhea" id="RHEA:30143"/>
        <dbReference type="ChEBI" id="CHEBI:15377"/>
        <dbReference type="ChEBI" id="CHEBI:15378"/>
        <dbReference type="ChEBI" id="CHEBI:25646"/>
        <dbReference type="ChEBI" id="CHEBI:57287"/>
        <dbReference type="ChEBI" id="CHEBI:57386"/>
    </reaction>
    <physiologicalReaction direction="left-to-right" evidence="19">
        <dbReference type="Rhea" id="RHEA:30144"/>
    </physiologicalReaction>
</comment>
<dbReference type="InterPro" id="IPR006683">
    <property type="entry name" value="Thioestr_dom"/>
</dbReference>
<keyword evidence="4" id="KW-1003">Cell membrane</keyword>
<evidence type="ECO:0000256" key="3">
    <source>
        <dbReference type="ARBA" id="ARBA00004632"/>
    </source>
</evidence>
<evidence type="ECO:0000256" key="2">
    <source>
        <dbReference type="ARBA" id="ARBA00004496"/>
    </source>
</evidence>
<protein>
    <recommendedName>
        <fullName evidence="17">Acyl-coenzyme A thioesterase THEM4</fullName>
        <ecNumber evidence="16">3.1.2.2</ecNumber>
    </recommendedName>
    <alternativeName>
        <fullName evidence="18">Thioesterase superfamily member 4</fullName>
    </alternativeName>
</protein>
<dbReference type="RefSeq" id="WP_194864520.1">
    <property type="nucleotide sequence ID" value="NZ_ARXX01000013.1"/>
</dbReference>
<keyword evidence="11" id="KW-0472">Membrane</keyword>
<evidence type="ECO:0000256" key="8">
    <source>
        <dbReference type="ARBA" id="ARBA00022832"/>
    </source>
</evidence>
<keyword evidence="9" id="KW-0809">Transit peptide</keyword>
<dbReference type="Proteomes" id="UP000662703">
    <property type="component" value="Unassembled WGS sequence"/>
</dbReference>
<reference evidence="26 27" key="1">
    <citation type="submission" date="2012-09" db="EMBL/GenBank/DDBJ databases">
        <title>Genome Sequence of alkane-degrading Bacterium Alcanivorax sp. 521-1.</title>
        <authorList>
            <person name="Lai Q."/>
            <person name="Shao Z."/>
        </authorList>
    </citation>
    <scope>NUCLEOTIDE SEQUENCE [LARGE SCALE GENOMIC DNA]</scope>
    <source>
        <strain evidence="26 27">521-1</strain>
    </source>
</reference>
<evidence type="ECO:0000256" key="21">
    <source>
        <dbReference type="ARBA" id="ARBA00047969"/>
    </source>
</evidence>
<evidence type="ECO:0000313" key="27">
    <source>
        <dbReference type="Proteomes" id="UP000662703"/>
    </source>
</evidence>
<evidence type="ECO:0000256" key="17">
    <source>
        <dbReference type="ARBA" id="ARBA00040123"/>
    </source>
</evidence>
<dbReference type="InterPro" id="IPR052365">
    <property type="entry name" value="THEM4/THEM5_acyl-CoA_thioest"/>
</dbReference>
<feature type="domain" description="Thioesterase" evidence="25">
    <location>
        <begin position="133"/>
        <end position="206"/>
    </location>
</feature>
<evidence type="ECO:0000256" key="1">
    <source>
        <dbReference type="ARBA" id="ARBA00004170"/>
    </source>
</evidence>
<keyword evidence="8" id="KW-0276">Fatty acid metabolism</keyword>
<feature type="region of interest" description="Disordered" evidence="24">
    <location>
        <begin position="1"/>
        <end position="21"/>
    </location>
</feature>
<comment type="catalytic activity">
    <reaction evidence="21">
        <text>decanoyl-CoA + H2O = decanoate + CoA + H(+)</text>
        <dbReference type="Rhea" id="RHEA:40059"/>
        <dbReference type="ChEBI" id="CHEBI:15377"/>
        <dbReference type="ChEBI" id="CHEBI:15378"/>
        <dbReference type="ChEBI" id="CHEBI:27689"/>
        <dbReference type="ChEBI" id="CHEBI:57287"/>
        <dbReference type="ChEBI" id="CHEBI:61430"/>
    </reaction>
    <physiologicalReaction direction="left-to-right" evidence="21">
        <dbReference type="Rhea" id="RHEA:40060"/>
    </physiologicalReaction>
</comment>
<keyword evidence="5" id="KW-0963">Cytoplasm</keyword>
<dbReference type="CDD" id="cd03443">
    <property type="entry name" value="PaaI_thioesterase"/>
    <property type="match status" value="1"/>
</dbReference>
<dbReference type="InterPro" id="IPR029069">
    <property type="entry name" value="HotDog_dom_sf"/>
</dbReference>
<accession>A0ABS0AP31</accession>
<comment type="caution">
    <text evidence="26">The sequence shown here is derived from an EMBL/GenBank/DDBJ whole genome shotgun (WGS) entry which is preliminary data.</text>
</comment>
<evidence type="ECO:0000256" key="15">
    <source>
        <dbReference type="ARBA" id="ARBA00038456"/>
    </source>
</evidence>
<comment type="subcellular location">
    <subcellularLocation>
        <location evidence="3">Cell projection</location>
        <location evidence="3">Ruffle membrane</location>
    </subcellularLocation>
    <subcellularLocation>
        <location evidence="2">Cytoplasm</location>
    </subcellularLocation>
    <subcellularLocation>
        <location evidence="1">Membrane</location>
        <topology evidence="1">Peripheral membrane protein</topology>
    </subcellularLocation>
</comment>
<dbReference type="EMBL" id="ARXX01000013">
    <property type="protein sequence ID" value="MBF5055895.1"/>
    <property type="molecule type" value="Genomic_DNA"/>
</dbReference>
<keyword evidence="7" id="KW-0378">Hydrolase</keyword>
<evidence type="ECO:0000256" key="13">
    <source>
        <dbReference type="ARBA" id="ARBA00035852"/>
    </source>
</evidence>
<dbReference type="EC" id="3.1.2.2" evidence="16"/>
<keyword evidence="6" id="KW-0053">Apoptosis</keyword>
<evidence type="ECO:0000256" key="6">
    <source>
        <dbReference type="ARBA" id="ARBA00022703"/>
    </source>
</evidence>
<keyword evidence="27" id="KW-1185">Reference proteome</keyword>
<evidence type="ECO:0000256" key="4">
    <source>
        <dbReference type="ARBA" id="ARBA00022475"/>
    </source>
</evidence>
<dbReference type="Gene3D" id="3.10.129.10">
    <property type="entry name" value="Hotdog Thioesterase"/>
    <property type="match status" value="1"/>
</dbReference>
<evidence type="ECO:0000256" key="12">
    <source>
        <dbReference type="ARBA" id="ARBA00023273"/>
    </source>
</evidence>
<comment type="similarity">
    <text evidence="15">Belongs to the THEM4/THEM5 thioesterase family.</text>
</comment>
<comment type="catalytic activity">
    <reaction evidence="22">
        <text>dodecanoyl-CoA + H2O = dodecanoate + CoA + H(+)</text>
        <dbReference type="Rhea" id="RHEA:30135"/>
        <dbReference type="ChEBI" id="CHEBI:15377"/>
        <dbReference type="ChEBI" id="CHEBI:15378"/>
        <dbReference type="ChEBI" id="CHEBI:18262"/>
        <dbReference type="ChEBI" id="CHEBI:57287"/>
        <dbReference type="ChEBI" id="CHEBI:57375"/>
    </reaction>
    <physiologicalReaction direction="left-to-right" evidence="22">
        <dbReference type="Rhea" id="RHEA:30136"/>
    </physiologicalReaction>
</comment>
<dbReference type="SUPFAM" id="SSF54637">
    <property type="entry name" value="Thioesterase/thiol ester dehydrase-isomerase"/>
    <property type="match status" value="1"/>
</dbReference>
<comment type="catalytic activity">
    <reaction evidence="14">
        <text>(9Z)-octadecenoyl-CoA + H2O = (9Z)-octadecenoate + CoA + H(+)</text>
        <dbReference type="Rhea" id="RHEA:40139"/>
        <dbReference type="ChEBI" id="CHEBI:15377"/>
        <dbReference type="ChEBI" id="CHEBI:15378"/>
        <dbReference type="ChEBI" id="CHEBI:30823"/>
        <dbReference type="ChEBI" id="CHEBI:57287"/>
        <dbReference type="ChEBI" id="CHEBI:57387"/>
    </reaction>
    <physiologicalReaction direction="left-to-right" evidence="14">
        <dbReference type="Rhea" id="RHEA:40140"/>
    </physiologicalReaction>
</comment>
<proteinExistence type="inferred from homology"/>
<evidence type="ECO:0000256" key="19">
    <source>
        <dbReference type="ARBA" id="ARBA00047588"/>
    </source>
</evidence>
<comment type="catalytic activity">
    <reaction evidence="20">
        <text>hexadecanoyl-CoA + H2O = hexadecanoate + CoA + H(+)</text>
        <dbReference type="Rhea" id="RHEA:16645"/>
        <dbReference type="ChEBI" id="CHEBI:7896"/>
        <dbReference type="ChEBI" id="CHEBI:15377"/>
        <dbReference type="ChEBI" id="CHEBI:15378"/>
        <dbReference type="ChEBI" id="CHEBI:57287"/>
        <dbReference type="ChEBI" id="CHEBI:57379"/>
        <dbReference type="EC" id="3.1.2.2"/>
    </reaction>
    <physiologicalReaction direction="left-to-right" evidence="20">
        <dbReference type="Rhea" id="RHEA:16646"/>
    </physiologicalReaction>
</comment>
<evidence type="ECO:0000313" key="26">
    <source>
        <dbReference type="EMBL" id="MBF5055895.1"/>
    </source>
</evidence>
<organism evidence="26 27">
    <name type="scientific">Alloalcanivorax profundimaris</name>
    <dbReference type="NCBI Taxonomy" id="2735259"/>
    <lineage>
        <taxon>Bacteria</taxon>
        <taxon>Pseudomonadati</taxon>
        <taxon>Pseudomonadota</taxon>
        <taxon>Gammaproteobacteria</taxon>
        <taxon>Oceanospirillales</taxon>
        <taxon>Alcanivoracaceae</taxon>
        <taxon>Alloalcanivorax</taxon>
    </lineage>
</organism>
<evidence type="ECO:0000256" key="18">
    <source>
        <dbReference type="ARBA" id="ARBA00043210"/>
    </source>
</evidence>
<keyword evidence="12" id="KW-0966">Cell projection</keyword>
<name>A0ABS0AP31_9GAMM</name>
<evidence type="ECO:0000256" key="9">
    <source>
        <dbReference type="ARBA" id="ARBA00022946"/>
    </source>
</evidence>
<sequence>MTNETFNYFDLPIGESPEPTPVSKQRRALARELLAISEQLVRLDADEAALADYTAQARALREQLEGHGHRSMRDILGRLISGQGSRQDALDMAEFEILSGPASPLSPPMTLWLDGDTVHGSATFGRVFMGPPGKVHGGVLALALDMLMAKTQDFVTGLGMTGTLNIRYLAPTPLNTEIRFEARLNRLEGRKLFVEAKVFAGDTQTVEATGIWISAQGDYRLRDRFAHLGAARQPA</sequence>
<evidence type="ECO:0000256" key="14">
    <source>
        <dbReference type="ARBA" id="ARBA00037002"/>
    </source>
</evidence>
<dbReference type="Pfam" id="PF03061">
    <property type="entry name" value="4HBT"/>
    <property type="match status" value="1"/>
</dbReference>
<evidence type="ECO:0000256" key="5">
    <source>
        <dbReference type="ARBA" id="ARBA00022490"/>
    </source>
</evidence>
<comment type="catalytic activity">
    <reaction evidence="13">
        <text>(5Z,8Z,11Z,14Z)-eicosatetraenoyl-CoA + H2O = (5Z,8Z,11Z,14Z)-eicosatetraenoate + CoA + H(+)</text>
        <dbReference type="Rhea" id="RHEA:40151"/>
        <dbReference type="ChEBI" id="CHEBI:15377"/>
        <dbReference type="ChEBI" id="CHEBI:15378"/>
        <dbReference type="ChEBI" id="CHEBI:32395"/>
        <dbReference type="ChEBI" id="CHEBI:57287"/>
        <dbReference type="ChEBI" id="CHEBI:57368"/>
    </reaction>
    <physiologicalReaction direction="left-to-right" evidence="13">
        <dbReference type="Rhea" id="RHEA:40152"/>
    </physiologicalReaction>
</comment>
<evidence type="ECO:0000256" key="11">
    <source>
        <dbReference type="ARBA" id="ARBA00023136"/>
    </source>
</evidence>
<evidence type="ECO:0000256" key="23">
    <source>
        <dbReference type="ARBA" id="ARBA00048180"/>
    </source>
</evidence>
<evidence type="ECO:0000256" key="22">
    <source>
        <dbReference type="ARBA" id="ARBA00048074"/>
    </source>
</evidence>
<evidence type="ECO:0000256" key="7">
    <source>
        <dbReference type="ARBA" id="ARBA00022801"/>
    </source>
</evidence>
<evidence type="ECO:0000256" key="10">
    <source>
        <dbReference type="ARBA" id="ARBA00023098"/>
    </source>
</evidence>
<evidence type="ECO:0000256" key="24">
    <source>
        <dbReference type="SAM" id="MobiDB-lite"/>
    </source>
</evidence>
<evidence type="ECO:0000256" key="16">
    <source>
        <dbReference type="ARBA" id="ARBA00038848"/>
    </source>
</evidence>
<evidence type="ECO:0000259" key="25">
    <source>
        <dbReference type="Pfam" id="PF03061"/>
    </source>
</evidence>
<gene>
    <name evidence="26" type="ORF">Y5W_01189</name>
</gene>
<dbReference type="PANTHER" id="PTHR12418">
    <property type="entry name" value="ACYL-COENZYME A THIOESTERASE THEM4"/>
    <property type="match status" value="1"/>
</dbReference>
<dbReference type="PANTHER" id="PTHR12418:SF19">
    <property type="entry name" value="ACYL-COENZYME A THIOESTERASE THEM4"/>
    <property type="match status" value="1"/>
</dbReference>